<name>A0ACC1KXI1_9FUNG</name>
<protein>
    <submittedName>
        <fullName evidence="1">Uncharacterized protein</fullName>
    </submittedName>
</protein>
<organism evidence="1 2">
    <name type="scientific">Coemansia furcata</name>
    <dbReference type="NCBI Taxonomy" id="417177"/>
    <lineage>
        <taxon>Eukaryota</taxon>
        <taxon>Fungi</taxon>
        <taxon>Fungi incertae sedis</taxon>
        <taxon>Zoopagomycota</taxon>
        <taxon>Kickxellomycotina</taxon>
        <taxon>Kickxellomycetes</taxon>
        <taxon>Kickxellales</taxon>
        <taxon>Kickxellaceae</taxon>
        <taxon>Coemansia</taxon>
    </lineage>
</organism>
<comment type="caution">
    <text evidence="1">The sequence shown here is derived from an EMBL/GenBank/DDBJ whole genome shotgun (WGS) entry which is preliminary data.</text>
</comment>
<dbReference type="EMBL" id="JANBUP010003429">
    <property type="protein sequence ID" value="KAJ2796784.1"/>
    <property type="molecule type" value="Genomic_DNA"/>
</dbReference>
<sequence>RINGTSELRLCLQAQHKKQQFIRVSQFSAADIHQVLEKVHGIIDLGAIYPKLSTISCAGGISNTSAQVFAAKINQIEQRTHDMYPHAAWELPVIYVQADELSTAEFSCLWRRGVVVVVRGLLSSPESEIWQPEWWIKHFGDEVVSILDCANGAKPVGGEWPLRNFYRLFDGPDKYAELFDDPERQSQSFSQSGNDEPVDGRWAEHKACIEGSILKLKDWPPTDDFEMRLPDHFRQFMDALPFPEYTQRK</sequence>
<proteinExistence type="predicted"/>
<feature type="non-terminal residue" evidence="1">
    <location>
        <position position="249"/>
    </location>
</feature>
<reference evidence="1" key="1">
    <citation type="submission" date="2022-07" db="EMBL/GenBank/DDBJ databases">
        <title>Phylogenomic reconstructions and comparative analyses of Kickxellomycotina fungi.</title>
        <authorList>
            <person name="Reynolds N.K."/>
            <person name="Stajich J.E."/>
            <person name="Barry K."/>
            <person name="Grigoriev I.V."/>
            <person name="Crous P."/>
            <person name="Smith M.E."/>
        </authorList>
    </citation>
    <scope>NUCLEOTIDE SEQUENCE</scope>
    <source>
        <strain evidence="1">CBS 102833</strain>
    </source>
</reference>
<evidence type="ECO:0000313" key="1">
    <source>
        <dbReference type="EMBL" id="KAJ2796784.1"/>
    </source>
</evidence>
<accession>A0ACC1KXI1</accession>
<feature type="non-terminal residue" evidence="1">
    <location>
        <position position="1"/>
    </location>
</feature>
<evidence type="ECO:0000313" key="2">
    <source>
        <dbReference type="Proteomes" id="UP001140096"/>
    </source>
</evidence>
<keyword evidence="2" id="KW-1185">Reference proteome</keyword>
<dbReference type="Proteomes" id="UP001140096">
    <property type="component" value="Unassembled WGS sequence"/>
</dbReference>
<gene>
    <name evidence="1" type="ORF">H4S07_006118</name>
</gene>